<gene>
    <name evidence="1" type="ORF">FSP39_008809</name>
</gene>
<dbReference type="InterPro" id="IPR050784">
    <property type="entry name" value="IAP"/>
</dbReference>
<evidence type="ECO:0000313" key="2">
    <source>
        <dbReference type="Proteomes" id="UP001186944"/>
    </source>
</evidence>
<dbReference type="InterPro" id="IPR001370">
    <property type="entry name" value="BIR_rpt"/>
</dbReference>
<reference evidence="1" key="1">
    <citation type="submission" date="2019-08" db="EMBL/GenBank/DDBJ databases">
        <title>The improved chromosome-level genome for the pearl oyster Pinctada fucata martensii using PacBio sequencing and Hi-C.</title>
        <authorList>
            <person name="Zheng Z."/>
        </authorList>
    </citation>
    <scope>NUCLEOTIDE SEQUENCE</scope>
    <source>
        <strain evidence="1">ZZ-2019</strain>
        <tissue evidence="1">Adductor muscle</tissue>
    </source>
</reference>
<dbReference type="EMBL" id="VSWD01000007">
    <property type="protein sequence ID" value="KAK3097341.1"/>
    <property type="molecule type" value="Genomic_DNA"/>
</dbReference>
<protein>
    <submittedName>
        <fullName evidence="1">Uncharacterized protein</fullName>
    </submittedName>
</protein>
<dbReference type="SUPFAM" id="SSF57924">
    <property type="entry name" value="Inhibitor of apoptosis (IAP) repeat"/>
    <property type="match status" value="2"/>
</dbReference>
<dbReference type="GO" id="GO:0051726">
    <property type="term" value="P:regulation of cell cycle"/>
    <property type="evidence" value="ECO:0007669"/>
    <property type="project" value="TreeGrafter"/>
</dbReference>
<dbReference type="GO" id="GO:0005634">
    <property type="term" value="C:nucleus"/>
    <property type="evidence" value="ECO:0007669"/>
    <property type="project" value="TreeGrafter"/>
</dbReference>
<keyword evidence="2" id="KW-1185">Reference proteome</keyword>
<organism evidence="1 2">
    <name type="scientific">Pinctada imbricata</name>
    <name type="common">Atlantic pearl-oyster</name>
    <name type="synonym">Pinctada martensii</name>
    <dbReference type="NCBI Taxonomy" id="66713"/>
    <lineage>
        <taxon>Eukaryota</taxon>
        <taxon>Metazoa</taxon>
        <taxon>Spiralia</taxon>
        <taxon>Lophotrochozoa</taxon>
        <taxon>Mollusca</taxon>
        <taxon>Bivalvia</taxon>
        <taxon>Autobranchia</taxon>
        <taxon>Pteriomorphia</taxon>
        <taxon>Pterioida</taxon>
        <taxon>Pterioidea</taxon>
        <taxon>Pteriidae</taxon>
        <taxon>Pinctada</taxon>
    </lineage>
</organism>
<sequence length="236" mass="27108">MESSLFVTSVGHDIAPQDPLERLQKYRNDRSLRLRSFQKYPTNAIVPKDKLIDNGFYYIGNGENDRVQCVHCGGIVSEWEPDDDVKTVHKKFFPKCPYVQKNNAPNFSYYNDEGGDLEIDGSHVQTNCNDDDGDLETDGVQIPKSTMDFKQDKLDMKYPELKHKMARLKTFKDWPKDAEIKDINTLAEIGLFFTGSGDQCVCFACGNMLEEWEEGDDPKKEHDKYFDDCPLVKLKV</sequence>
<dbReference type="PANTHER" id="PTHR10044:SF139">
    <property type="entry name" value="DEATH-ASSOCIATED INHIBITOR OF APOPTOSIS 2"/>
    <property type="match status" value="1"/>
</dbReference>
<dbReference type="GO" id="GO:0005737">
    <property type="term" value="C:cytoplasm"/>
    <property type="evidence" value="ECO:0007669"/>
    <property type="project" value="TreeGrafter"/>
</dbReference>
<dbReference type="Pfam" id="PF00653">
    <property type="entry name" value="BIR"/>
    <property type="match status" value="2"/>
</dbReference>
<accession>A0AA88Y3X3</accession>
<name>A0AA88Y3X3_PINIB</name>
<dbReference type="CDD" id="cd00022">
    <property type="entry name" value="BIR"/>
    <property type="match status" value="2"/>
</dbReference>
<evidence type="ECO:0000313" key="1">
    <source>
        <dbReference type="EMBL" id="KAK3097341.1"/>
    </source>
</evidence>
<proteinExistence type="predicted"/>
<dbReference type="Gene3D" id="1.10.1170.10">
    <property type="entry name" value="Inhibitor Of Apoptosis Protein (2mihbC-IAP-1), Chain A"/>
    <property type="match status" value="2"/>
</dbReference>
<dbReference type="AlphaFoldDB" id="A0AA88Y3X3"/>
<comment type="caution">
    <text evidence="1">The sequence shown here is derived from an EMBL/GenBank/DDBJ whole genome shotgun (WGS) entry which is preliminary data.</text>
</comment>
<dbReference type="PROSITE" id="PS50143">
    <property type="entry name" value="BIR_REPEAT_2"/>
    <property type="match status" value="2"/>
</dbReference>
<dbReference type="SMART" id="SM00238">
    <property type="entry name" value="BIR"/>
    <property type="match status" value="2"/>
</dbReference>
<dbReference type="PANTHER" id="PTHR10044">
    <property type="entry name" value="INHIBITOR OF APOPTOSIS"/>
    <property type="match status" value="1"/>
</dbReference>
<dbReference type="Proteomes" id="UP001186944">
    <property type="component" value="Unassembled WGS sequence"/>
</dbReference>